<dbReference type="Proteomes" id="UP000245086">
    <property type="component" value="Unassembled WGS sequence"/>
</dbReference>
<organism evidence="1 2">
    <name type="scientific">Candidatus Phycosocius bacilliformis</name>
    <dbReference type="NCBI Taxonomy" id="1445552"/>
    <lineage>
        <taxon>Bacteria</taxon>
        <taxon>Pseudomonadati</taxon>
        <taxon>Pseudomonadota</taxon>
        <taxon>Alphaproteobacteria</taxon>
        <taxon>Caulobacterales</taxon>
        <taxon>Caulobacterales incertae sedis</taxon>
        <taxon>Candidatus Phycosocius</taxon>
    </lineage>
</organism>
<evidence type="ECO:0000313" key="1">
    <source>
        <dbReference type="EMBL" id="GBF56856.1"/>
    </source>
</evidence>
<comment type="caution">
    <text evidence="1">The sequence shown here is derived from an EMBL/GenBank/DDBJ whole genome shotgun (WGS) entry which is preliminary data.</text>
</comment>
<sequence length="100" mass="11668">MSQFRTPTLIVKLTGRLIEMTQVDNLSKRASTRFQPWQDHCCCYDYQKWFQVFWSVGRMPVSDDVPVKGRTFLIMGDLADDMCQTSFCSWTQGDGRLFGR</sequence>
<dbReference type="EMBL" id="BFBR01000001">
    <property type="protein sequence ID" value="GBF56856.1"/>
    <property type="molecule type" value="Genomic_DNA"/>
</dbReference>
<evidence type="ECO:0000313" key="2">
    <source>
        <dbReference type="Proteomes" id="UP000245086"/>
    </source>
</evidence>
<reference evidence="1 2" key="1">
    <citation type="journal article" date="2018" name="Genome Announc.">
        <title>Draft Genome Sequence of "Candidatus Phycosocius bacilliformis," an Alphaproteobacterial Ectosymbiont of the Hydrocarbon-Producing Green Alga Botryococcus braunii.</title>
        <authorList>
            <person name="Tanabe Y."/>
            <person name="Yamaguchi H."/>
            <person name="Watanabe M.M."/>
        </authorList>
    </citation>
    <scope>NUCLEOTIDE SEQUENCE [LARGE SCALE GENOMIC DNA]</scope>
    <source>
        <strain evidence="1 2">BOTRYCO-2</strain>
    </source>
</reference>
<name>A0A2P2E719_9PROT</name>
<protein>
    <submittedName>
        <fullName evidence="1">Uncharacterized protein</fullName>
    </submittedName>
</protein>
<gene>
    <name evidence="1" type="ORF">PbB2_00513</name>
</gene>
<dbReference type="AlphaFoldDB" id="A0A2P2E719"/>
<proteinExistence type="predicted"/>
<keyword evidence="2" id="KW-1185">Reference proteome</keyword>
<accession>A0A2P2E719</accession>